<keyword evidence="2 11" id="KW-0547">Nucleotide-binding</keyword>
<organism evidence="15 16">
    <name type="scientific">Simkania negevensis</name>
    <dbReference type="NCBI Taxonomy" id="83561"/>
    <lineage>
        <taxon>Bacteria</taxon>
        <taxon>Pseudomonadati</taxon>
        <taxon>Chlamydiota</taxon>
        <taxon>Chlamydiia</taxon>
        <taxon>Parachlamydiales</taxon>
        <taxon>Simkaniaceae</taxon>
        <taxon>Simkania</taxon>
    </lineage>
</organism>
<dbReference type="Proteomes" id="UP000722121">
    <property type="component" value="Unassembled WGS sequence"/>
</dbReference>
<reference evidence="15 16" key="1">
    <citation type="submission" date="2021-02" db="EMBL/GenBank/DDBJ databases">
        <title>Activity-based single-cell genomes from oceanic crustal fluid captures similar information to metagenomic and metatranscriptomic surveys with orders of magnitude less sampling.</title>
        <authorList>
            <person name="D'Angelo T.S."/>
            <person name="Orcutt B.N."/>
        </authorList>
    </citation>
    <scope>NUCLEOTIDE SEQUENCE [LARGE SCALE GENOMIC DNA]</scope>
    <source>
        <strain evidence="15">AH-315-G07</strain>
    </source>
</reference>
<dbReference type="Pfam" id="PF05362">
    <property type="entry name" value="Lon_C"/>
    <property type="match status" value="1"/>
</dbReference>
<dbReference type="Gene3D" id="3.30.230.10">
    <property type="match status" value="1"/>
</dbReference>
<evidence type="ECO:0000313" key="16">
    <source>
        <dbReference type="Proteomes" id="UP000722121"/>
    </source>
</evidence>
<evidence type="ECO:0000256" key="3">
    <source>
        <dbReference type="ARBA" id="ARBA00022763"/>
    </source>
</evidence>
<dbReference type="Gene3D" id="3.40.50.300">
    <property type="entry name" value="P-loop containing nucleotide triphosphate hydrolases"/>
    <property type="match status" value="1"/>
</dbReference>
<dbReference type="InterPro" id="IPR020568">
    <property type="entry name" value="Ribosomal_Su5_D2-typ_SF"/>
</dbReference>
<evidence type="ECO:0000256" key="7">
    <source>
        <dbReference type="ARBA" id="ARBA00022840"/>
    </source>
</evidence>
<feature type="domain" description="RecA family profile 1" evidence="14">
    <location>
        <begin position="66"/>
        <end position="215"/>
    </location>
</feature>
<keyword evidence="16" id="KW-1185">Reference proteome</keyword>
<keyword evidence="10 11" id="KW-0234">DNA repair</keyword>
<evidence type="ECO:0000256" key="10">
    <source>
        <dbReference type="ARBA" id="ARBA00023204"/>
    </source>
</evidence>
<evidence type="ECO:0000256" key="2">
    <source>
        <dbReference type="ARBA" id="ARBA00022741"/>
    </source>
</evidence>
<evidence type="ECO:0000256" key="5">
    <source>
        <dbReference type="ARBA" id="ARBA00022801"/>
    </source>
</evidence>
<protein>
    <recommendedName>
        <fullName evidence="11 12">DNA repair protein RadA</fullName>
    </recommendedName>
</protein>
<keyword evidence="6 13" id="KW-0862">Zinc</keyword>
<evidence type="ECO:0000256" key="6">
    <source>
        <dbReference type="ARBA" id="ARBA00022833"/>
    </source>
</evidence>
<dbReference type="SUPFAM" id="SSF54211">
    <property type="entry name" value="Ribosomal protein S5 domain 2-like"/>
    <property type="match status" value="1"/>
</dbReference>
<dbReference type="SMART" id="SM00382">
    <property type="entry name" value="AAA"/>
    <property type="match status" value="1"/>
</dbReference>
<keyword evidence="7 11" id="KW-0067">ATP-binding</keyword>
<evidence type="ECO:0000256" key="9">
    <source>
        <dbReference type="ARBA" id="ARBA00023125"/>
    </source>
</evidence>
<evidence type="ECO:0000256" key="12">
    <source>
        <dbReference type="NCBIfam" id="TIGR00416"/>
    </source>
</evidence>
<feature type="short sequence motif" description="RadA KNRFG motif" evidence="11">
    <location>
        <begin position="252"/>
        <end position="256"/>
    </location>
</feature>
<name>A0ABS3AQY4_9BACT</name>
<dbReference type="PANTHER" id="PTHR32472">
    <property type="entry name" value="DNA REPAIR PROTEIN RADA"/>
    <property type="match status" value="1"/>
</dbReference>
<dbReference type="Pfam" id="PF13481">
    <property type="entry name" value="AAA_25"/>
    <property type="match status" value="1"/>
</dbReference>
<dbReference type="SUPFAM" id="SSF52540">
    <property type="entry name" value="P-loop containing nucleoside triphosphate hydrolases"/>
    <property type="match status" value="1"/>
</dbReference>
<keyword evidence="4 13" id="KW-0863">Zinc-finger</keyword>
<evidence type="ECO:0000256" key="13">
    <source>
        <dbReference type="RuleBase" id="RU003555"/>
    </source>
</evidence>
<dbReference type="PRINTS" id="PR01874">
    <property type="entry name" value="DNAREPAIRADA"/>
</dbReference>
<evidence type="ECO:0000313" key="15">
    <source>
        <dbReference type="EMBL" id="MBN4066750.1"/>
    </source>
</evidence>
<dbReference type="InterPro" id="IPR020588">
    <property type="entry name" value="RecA_ATP-bd"/>
</dbReference>
<comment type="domain">
    <text evidence="11">The middle region has homology to RecA with ATPase motifs including the RadA KNRFG motif, while the C-terminus is homologous to Lon protease.</text>
</comment>
<dbReference type="EMBL" id="JAFITR010000021">
    <property type="protein sequence ID" value="MBN4066750.1"/>
    <property type="molecule type" value="Genomic_DNA"/>
</dbReference>
<dbReference type="HAMAP" id="MF_01498">
    <property type="entry name" value="RadA_bact"/>
    <property type="match status" value="1"/>
</dbReference>
<keyword evidence="8 11" id="KW-0346">Stress response</keyword>
<keyword evidence="1 11" id="KW-0479">Metal-binding</keyword>
<evidence type="ECO:0000256" key="4">
    <source>
        <dbReference type="ARBA" id="ARBA00022771"/>
    </source>
</evidence>
<comment type="function">
    <text evidence="13">DNA-dependent ATPase involved in processing of recombination intermediates, plays a role in repairing DNA breaks. Stimulates the branch migration of RecA-mediated strand transfer reactions, allowing the 3' invading strand to extend heteroduplex DNA faster. Binds ssDNA in the presence of ADP but not other nucleotides, has ATPase activity that is stimulated by ssDNA and various branched DNA structures, but inhibited by SSB. Does not have RecA's homology-searching function.</text>
</comment>
<comment type="caution">
    <text evidence="15">The sequence shown here is derived from an EMBL/GenBank/DDBJ whole genome shotgun (WGS) entry which is preliminary data.</text>
</comment>
<evidence type="ECO:0000256" key="11">
    <source>
        <dbReference type="HAMAP-Rule" id="MF_01498"/>
    </source>
</evidence>
<dbReference type="PANTHER" id="PTHR32472:SF10">
    <property type="entry name" value="DNA REPAIR PROTEIN RADA-LIKE PROTEIN"/>
    <property type="match status" value="1"/>
</dbReference>
<dbReference type="PROSITE" id="PS50162">
    <property type="entry name" value="RECA_2"/>
    <property type="match status" value="1"/>
</dbReference>
<keyword evidence="5" id="KW-0378">Hydrolase</keyword>
<dbReference type="InterPro" id="IPR041166">
    <property type="entry name" value="Rubredoxin_2"/>
</dbReference>
<proteinExistence type="inferred from homology"/>
<dbReference type="InterPro" id="IPR003593">
    <property type="entry name" value="AAA+_ATPase"/>
</dbReference>
<keyword evidence="3 11" id="KW-0227">DNA damage</keyword>
<accession>A0ABS3AQY4</accession>
<dbReference type="CDD" id="cd01121">
    <property type="entry name" value="RadA_SMS_N"/>
    <property type="match status" value="1"/>
</dbReference>
<dbReference type="Pfam" id="PF18073">
    <property type="entry name" value="Zn_ribbon_LapB"/>
    <property type="match status" value="1"/>
</dbReference>
<dbReference type="InterPro" id="IPR027417">
    <property type="entry name" value="P-loop_NTPase"/>
</dbReference>
<dbReference type="InterPro" id="IPR008269">
    <property type="entry name" value="Lon_proteolytic"/>
</dbReference>
<evidence type="ECO:0000256" key="8">
    <source>
        <dbReference type="ARBA" id="ARBA00023016"/>
    </source>
</evidence>
<comment type="function">
    <text evidence="11">Plays a role in repairing double-strand DNA breaks, probably involving stabilizing or processing branched DNA or blocked replication forks.</text>
</comment>
<sequence>MVVKQKRIWCCIECGHKQTRWGGQCPACQEWNSLAEEVEVVSSAKRFESQKSGAGPVQLTGVKMGQQKRLKTGIFELDRLLGEGLVKGSLTLIGGDPGIGKSTLLLQAADALARQGLVVLYICCEESVEQTSMRALRLGVESDKIYLLNETQFSLVKAQIDQLSPDVIIADSIQMLYKNELPSAPGSVTQVREVAMEFLHIAKGRGIATLLIGHVTKSGEIAGPRVLEHIVDTVLYFEGDRQNHYRMLRVVKNRFGATDEIAIFEMAAEGLREVENPSELFLQERVKHTTGSVIIPTLEGTRPILVELQSLVTDTVFATPSRRSTGIDQNRLALLLAVLEKRLGYPLHRCDVFSSAVGGIKINEPAVDLGILLSIASSFCNIALDPSLIVMGEVGLGGEVRRIPRIEKRIKEAVSMGFKSCLIPKRNHEGLSTELLNKIEVHCIENVEEAIHATLV</sequence>
<comment type="similarity">
    <text evidence="11 13">Belongs to the RecA family. RadA subfamily.</text>
</comment>
<feature type="region of interest" description="Lon-protease-like" evidence="11">
    <location>
        <begin position="351"/>
        <end position="456"/>
    </location>
</feature>
<gene>
    <name evidence="11 15" type="primary">radA</name>
    <name evidence="15" type="ORF">JYU14_01545</name>
</gene>
<keyword evidence="9 11" id="KW-0238">DNA-binding</keyword>
<dbReference type="InterPro" id="IPR004504">
    <property type="entry name" value="DNA_repair_RadA"/>
</dbReference>
<dbReference type="InterPro" id="IPR014721">
    <property type="entry name" value="Ribsml_uS5_D2-typ_fold_subgr"/>
</dbReference>
<feature type="binding site" evidence="11">
    <location>
        <begin position="95"/>
        <end position="102"/>
    </location>
    <ligand>
        <name>ATP</name>
        <dbReference type="ChEBI" id="CHEBI:30616"/>
    </ligand>
</feature>
<evidence type="ECO:0000256" key="1">
    <source>
        <dbReference type="ARBA" id="ARBA00022723"/>
    </source>
</evidence>
<evidence type="ECO:0000259" key="14">
    <source>
        <dbReference type="PROSITE" id="PS50162"/>
    </source>
</evidence>
<dbReference type="NCBIfam" id="TIGR00416">
    <property type="entry name" value="sms"/>
    <property type="match status" value="1"/>
</dbReference>